<reference evidence="1" key="1">
    <citation type="submission" date="2021-05" db="EMBL/GenBank/DDBJ databases">
        <authorList>
            <person name="Pan Q."/>
            <person name="Jouanno E."/>
            <person name="Zahm M."/>
            <person name="Klopp C."/>
            <person name="Cabau C."/>
            <person name="Louis A."/>
            <person name="Berthelot C."/>
            <person name="Parey E."/>
            <person name="Roest Crollius H."/>
            <person name="Montfort J."/>
            <person name="Robinson-Rechavi M."/>
            <person name="Bouchez O."/>
            <person name="Lampietro C."/>
            <person name="Lopez Roques C."/>
            <person name="Donnadieu C."/>
            <person name="Postlethwait J."/>
            <person name="Bobe J."/>
            <person name="Dillon D."/>
            <person name="Chandos A."/>
            <person name="von Hippel F."/>
            <person name="Guiguen Y."/>
        </authorList>
    </citation>
    <scope>NUCLEOTIDE SEQUENCE</scope>
    <source>
        <strain evidence="1">YG-Jan2019</strain>
    </source>
</reference>
<evidence type="ECO:0000313" key="1">
    <source>
        <dbReference type="EMBL" id="KAJ8010996.1"/>
    </source>
</evidence>
<gene>
    <name evidence="1" type="ORF">DPEC_G00053620</name>
</gene>
<comment type="caution">
    <text evidence="1">The sequence shown here is derived from an EMBL/GenBank/DDBJ whole genome shotgun (WGS) entry which is preliminary data.</text>
</comment>
<organism evidence="1 2">
    <name type="scientific">Dallia pectoralis</name>
    <name type="common">Alaska blackfish</name>
    <dbReference type="NCBI Taxonomy" id="75939"/>
    <lineage>
        <taxon>Eukaryota</taxon>
        <taxon>Metazoa</taxon>
        <taxon>Chordata</taxon>
        <taxon>Craniata</taxon>
        <taxon>Vertebrata</taxon>
        <taxon>Euteleostomi</taxon>
        <taxon>Actinopterygii</taxon>
        <taxon>Neopterygii</taxon>
        <taxon>Teleostei</taxon>
        <taxon>Protacanthopterygii</taxon>
        <taxon>Esociformes</taxon>
        <taxon>Umbridae</taxon>
        <taxon>Dallia</taxon>
    </lineage>
</organism>
<proteinExistence type="predicted"/>
<keyword evidence="2" id="KW-1185">Reference proteome</keyword>
<dbReference type="Proteomes" id="UP001157502">
    <property type="component" value="Chromosome 5"/>
</dbReference>
<protein>
    <submittedName>
        <fullName evidence="1">Uncharacterized protein</fullName>
    </submittedName>
</protein>
<name>A0ACC2H514_DALPE</name>
<accession>A0ACC2H514</accession>
<dbReference type="EMBL" id="CM055732">
    <property type="protein sequence ID" value="KAJ8010996.1"/>
    <property type="molecule type" value="Genomic_DNA"/>
</dbReference>
<evidence type="ECO:0000313" key="2">
    <source>
        <dbReference type="Proteomes" id="UP001157502"/>
    </source>
</evidence>
<sequence>MASTSNSRNISRDQMASTSNSRNISRDQMASTSNSRNISRDQIASTSNSRNISRDQMASTSNSRNISRDQIASTSNSRDISRDQIASTSNSRNISRDQIASTSNSRHISRDQIASTSNSRNISRDQIASTSNSRNISRDQIASTSNSRHISRDQIASTSNSRNISRDQIASTSNSRHINRDQMASTSNSRDISRDQIASTSNSRHINRDQMASTSNSKPINRDQMSSTSRCGRSIARDQVTSTRSSSLPVRQNQRPSTSSSSSSLDQVAVLISKQAVTGSNTWLNLERHQFRCPVCLEVLREPVTIPCGHSYCLACIEDYWESSRRKGVATYSCPQCKHAFIHRPGLHRNTVLTELVEKLQKTEDSKWTATNNPPSPSLIGPDDVECDLIGPDDVECDLIGPDDVQCDICTVRKSRALRSCLVCLASYCHTHLRQHEDRHQNRPHRLTSPAQQHLQDKVCPRHDRLLTGFCWTDRLCVCPLCLRDRHQGHQTLSASAGRTETQTQLEEGLRRGRQRLNERERELQHIIKSIKRGAQAAVQSGERVFDQLQRCIETRRCEVMELIREQENSALRQAQERMEKLEKANEELRWRDSELERLSHTKDHIYFLQRCPNLPKSVTLPNVDLEMPPSHWIRAVRRALEDIQKRLQELCYRELTKIADLIGDQSSIEETSPSPASVSQSDTSDAPQPITRADFLHYCSSLMLDVNTANPYLLISEGRREATTQGDPLPYPDHPDRFSRWAQTRWH</sequence>